<name>A0A0N1H4K5_9EURO</name>
<dbReference type="CDD" id="cd18186">
    <property type="entry name" value="BTB_POZ_ZBTB_KLHL-like"/>
    <property type="match status" value="1"/>
</dbReference>
<dbReference type="EMBL" id="LFJN01000012">
    <property type="protein sequence ID" value="KPI40226.1"/>
    <property type="molecule type" value="Genomic_DNA"/>
</dbReference>
<gene>
    <name evidence="3" type="ORF">AB675_7475</name>
</gene>
<dbReference type="Gene3D" id="3.30.710.10">
    <property type="entry name" value="Potassium Channel Kv1.1, Chain A"/>
    <property type="match status" value="1"/>
</dbReference>
<feature type="region of interest" description="Disordered" evidence="1">
    <location>
        <begin position="135"/>
        <end position="169"/>
    </location>
</feature>
<feature type="compositionally biased region" description="Basic and acidic residues" evidence="1">
    <location>
        <begin position="141"/>
        <end position="150"/>
    </location>
</feature>
<evidence type="ECO:0000313" key="4">
    <source>
        <dbReference type="Proteomes" id="UP000038010"/>
    </source>
</evidence>
<dbReference type="PANTHER" id="PTHR47843:SF5">
    <property type="entry name" value="BTB_POZ DOMAIN PROTEIN"/>
    <property type="match status" value="1"/>
</dbReference>
<sequence length="351" mass="38578">MATNPAQESSSSVEVESADNANLDPRLRDIIGKDQAATGLHLLKYGTFSDLIITCQGTTFKVHRLYLLAKGGNFFQAAICGGFAESHTHTIDLPEDEPEMVARVLLHIYTGQYESGCAEEPDSQLPHLDNIASATVQSSQSDRHNHERNDNSQGDDGDEKDEVKPPKLNSGNVMIHVKMFAVAVKYGIPGLRDQARKAFAGTFSCWSDVWCLDKLPKVEEIITAVYRTTPSQERELRDLCVVQALVEMIKCKSCKGTGSRSLLKSLEDVPEFGADLACYRLGDPNRKGDLAYQCSECYAEVAWIIGPCACRKWGGNICMEVACVNARRAATVCYECGAKGTLLHKVAHRTR</sequence>
<dbReference type="PANTHER" id="PTHR47843">
    <property type="entry name" value="BTB DOMAIN-CONTAINING PROTEIN-RELATED"/>
    <property type="match status" value="1"/>
</dbReference>
<organism evidence="3 4">
    <name type="scientific">Cyphellophora attinorum</name>
    <dbReference type="NCBI Taxonomy" id="1664694"/>
    <lineage>
        <taxon>Eukaryota</taxon>
        <taxon>Fungi</taxon>
        <taxon>Dikarya</taxon>
        <taxon>Ascomycota</taxon>
        <taxon>Pezizomycotina</taxon>
        <taxon>Eurotiomycetes</taxon>
        <taxon>Chaetothyriomycetidae</taxon>
        <taxon>Chaetothyriales</taxon>
        <taxon>Cyphellophoraceae</taxon>
        <taxon>Cyphellophora</taxon>
    </lineage>
</organism>
<dbReference type="InterPro" id="IPR011333">
    <property type="entry name" value="SKP1/BTB/POZ_sf"/>
</dbReference>
<dbReference type="InterPro" id="IPR000210">
    <property type="entry name" value="BTB/POZ_dom"/>
</dbReference>
<protein>
    <recommendedName>
        <fullName evidence="2">BTB domain-containing protein</fullName>
    </recommendedName>
</protein>
<dbReference type="VEuPathDB" id="FungiDB:AB675_7475"/>
<keyword evidence="4" id="KW-1185">Reference proteome</keyword>
<feature type="domain" description="BTB" evidence="2">
    <location>
        <begin position="49"/>
        <end position="114"/>
    </location>
</feature>
<dbReference type="Proteomes" id="UP000038010">
    <property type="component" value="Unassembled WGS sequence"/>
</dbReference>
<dbReference type="RefSeq" id="XP_018000189.1">
    <property type="nucleotide sequence ID" value="XM_018147845.1"/>
</dbReference>
<evidence type="ECO:0000256" key="1">
    <source>
        <dbReference type="SAM" id="MobiDB-lite"/>
    </source>
</evidence>
<evidence type="ECO:0000259" key="2">
    <source>
        <dbReference type="PROSITE" id="PS50097"/>
    </source>
</evidence>
<reference evidence="3 4" key="1">
    <citation type="submission" date="2015-06" db="EMBL/GenBank/DDBJ databases">
        <title>Draft genome of the ant-associated black yeast Phialophora attae CBS 131958.</title>
        <authorList>
            <person name="Moreno L.F."/>
            <person name="Stielow B.J."/>
            <person name="de Hoog S."/>
            <person name="Vicente V.A."/>
            <person name="Weiss V.A."/>
            <person name="de Vries M."/>
            <person name="Cruz L.M."/>
            <person name="Souza E.M."/>
        </authorList>
    </citation>
    <scope>NUCLEOTIDE SEQUENCE [LARGE SCALE GENOMIC DNA]</scope>
    <source>
        <strain evidence="3 4">CBS 131958</strain>
    </source>
</reference>
<dbReference type="AlphaFoldDB" id="A0A0N1H4K5"/>
<dbReference type="GeneID" id="28739725"/>
<evidence type="ECO:0000313" key="3">
    <source>
        <dbReference type="EMBL" id="KPI40226.1"/>
    </source>
</evidence>
<dbReference type="SUPFAM" id="SSF54695">
    <property type="entry name" value="POZ domain"/>
    <property type="match status" value="1"/>
</dbReference>
<accession>A0A0N1H4K5</accession>
<dbReference type="PROSITE" id="PS50097">
    <property type="entry name" value="BTB"/>
    <property type="match status" value="1"/>
</dbReference>
<proteinExistence type="predicted"/>
<dbReference type="STRING" id="1664694.A0A0N1H4K5"/>
<dbReference type="OrthoDB" id="6359816at2759"/>
<dbReference type="Pfam" id="PF00651">
    <property type="entry name" value="BTB"/>
    <property type="match status" value="1"/>
</dbReference>
<comment type="caution">
    <text evidence="3">The sequence shown here is derived from an EMBL/GenBank/DDBJ whole genome shotgun (WGS) entry which is preliminary data.</text>
</comment>